<accession>X0UQT2</accession>
<name>X0UQT2_9ZZZZ</name>
<protein>
    <submittedName>
        <fullName evidence="2">Uncharacterized protein</fullName>
    </submittedName>
</protein>
<dbReference type="EMBL" id="BARS01020037">
    <property type="protein sequence ID" value="GAG02653.1"/>
    <property type="molecule type" value="Genomic_DNA"/>
</dbReference>
<evidence type="ECO:0000313" key="2">
    <source>
        <dbReference type="EMBL" id="GAG02653.1"/>
    </source>
</evidence>
<reference evidence="2" key="1">
    <citation type="journal article" date="2014" name="Front. Microbiol.">
        <title>High frequency of phylogenetically diverse reductive dehalogenase-homologous genes in deep subseafloor sedimentary metagenomes.</title>
        <authorList>
            <person name="Kawai M."/>
            <person name="Futagami T."/>
            <person name="Toyoda A."/>
            <person name="Takaki Y."/>
            <person name="Nishi S."/>
            <person name="Hori S."/>
            <person name="Arai W."/>
            <person name="Tsubouchi T."/>
            <person name="Morono Y."/>
            <person name="Uchiyama I."/>
            <person name="Ito T."/>
            <person name="Fujiyama A."/>
            <person name="Inagaki F."/>
            <person name="Takami H."/>
        </authorList>
    </citation>
    <scope>NUCLEOTIDE SEQUENCE</scope>
    <source>
        <strain evidence="2">Expedition CK06-06</strain>
    </source>
</reference>
<gene>
    <name evidence="2" type="ORF">S01H1_32375</name>
</gene>
<feature type="region of interest" description="Disordered" evidence="1">
    <location>
        <begin position="30"/>
        <end position="54"/>
    </location>
</feature>
<evidence type="ECO:0000256" key="1">
    <source>
        <dbReference type="SAM" id="MobiDB-lite"/>
    </source>
</evidence>
<feature type="non-terminal residue" evidence="2">
    <location>
        <position position="54"/>
    </location>
</feature>
<organism evidence="2">
    <name type="scientific">marine sediment metagenome</name>
    <dbReference type="NCBI Taxonomy" id="412755"/>
    <lineage>
        <taxon>unclassified sequences</taxon>
        <taxon>metagenomes</taxon>
        <taxon>ecological metagenomes</taxon>
    </lineage>
</organism>
<feature type="compositionally biased region" description="Basic and acidic residues" evidence="1">
    <location>
        <begin position="41"/>
        <end position="54"/>
    </location>
</feature>
<sequence length="54" mass="5851">MGGFIELVFTSVTKPDTIILLLQRSVPGQCSAAGKPPGQMRELKPDWKGHTLEA</sequence>
<comment type="caution">
    <text evidence="2">The sequence shown here is derived from an EMBL/GenBank/DDBJ whole genome shotgun (WGS) entry which is preliminary data.</text>
</comment>
<dbReference type="AlphaFoldDB" id="X0UQT2"/>
<proteinExistence type="predicted"/>